<evidence type="ECO:0000256" key="4">
    <source>
        <dbReference type="ARBA" id="ARBA00022833"/>
    </source>
</evidence>
<reference evidence="6 7" key="1">
    <citation type="submission" date="2024-09" db="EMBL/GenBank/DDBJ databases">
        <authorList>
            <person name="Sun Q."/>
            <person name="Mori K."/>
        </authorList>
    </citation>
    <scope>NUCLEOTIDE SEQUENCE [LARGE SCALE GENOMIC DNA]</scope>
    <source>
        <strain evidence="6 7">TBRC 4938</strain>
    </source>
</reference>
<proteinExistence type="predicted"/>
<dbReference type="Proteomes" id="UP001589692">
    <property type="component" value="Unassembled WGS sequence"/>
</dbReference>
<evidence type="ECO:0000256" key="3">
    <source>
        <dbReference type="ARBA" id="ARBA00022801"/>
    </source>
</evidence>
<evidence type="ECO:0000259" key="5">
    <source>
        <dbReference type="SMART" id="SM00849"/>
    </source>
</evidence>
<gene>
    <name evidence="6" type="ORF">ACFFP0_29595</name>
</gene>
<keyword evidence="4" id="KW-0862">Zinc</keyword>
<dbReference type="InterPro" id="IPR036866">
    <property type="entry name" value="RibonucZ/Hydroxyglut_hydro"/>
</dbReference>
<dbReference type="SMART" id="SM00849">
    <property type="entry name" value="Lactamase_B"/>
    <property type="match status" value="1"/>
</dbReference>
<evidence type="ECO:0000313" key="7">
    <source>
        <dbReference type="Proteomes" id="UP001589692"/>
    </source>
</evidence>
<evidence type="ECO:0000313" key="6">
    <source>
        <dbReference type="EMBL" id="MFB9953011.1"/>
    </source>
</evidence>
<dbReference type="SUPFAM" id="SSF56281">
    <property type="entry name" value="Metallo-hydrolase/oxidoreductase"/>
    <property type="match status" value="1"/>
</dbReference>
<evidence type="ECO:0000256" key="1">
    <source>
        <dbReference type="ARBA" id="ARBA00001947"/>
    </source>
</evidence>
<dbReference type="PANTHER" id="PTHR11203">
    <property type="entry name" value="CLEAVAGE AND POLYADENYLATION SPECIFICITY FACTOR FAMILY MEMBER"/>
    <property type="match status" value="1"/>
</dbReference>
<dbReference type="RefSeq" id="WP_377265812.1">
    <property type="nucleotide sequence ID" value="NZ_JBHMAA010000045.1"/>
</dbReference>
<keyword evidence="7" id="KW-1185">Reference proteome</keyword>
<name>A0ABV6AQW1_9HYPH</name>
<dbReference type="EMBL" id="JBHMAA010000045">
    <property type="protein sequence ID" value="MFB9953011.1"/>
    <property type="molecule type" value="Genomic_DNA"/>
</dbReference>
<dbReference type="InterPro" id="IPR001279">
    <property type="entry name" value="Metallo-B-lactamas"/>
</dbReference>
<evidence type="ECO:0000256" key="2">
    <source>
        <dbReference type="ARBA" id="ARBA00022723"/>
    </source>
</evidence>
<dbReference type="PROSITE" id="PS00743">
    <property type="entry name" value="BETA_LACTAMASE_B_1"/>
    <property type="match status" value="1"/>
</dbReference>
<sequence length="358" mass="37713">MLTPSASVRPISGYREKSPACFLVEVEGRRFLLDLGEEPATGRWPDLSGAGHIDAVLISHGHADHVGGLRALGTIGNPPVYASAMVRAIGGAPLASARELPLRGRITIGGVEIETGRSGHAPGAIWIRVGGPAGVLYSGDFSREGALYAFDAPLPARHLIVDASYGTYDEPLEPAVDRLVRAAGSGPLLLPTQPNGRGLEMAVQLHERDIPIALCDNHIAIARRGLESNQGELHEGAADRLAATLAAAVDHTIIEAGHGAILAADGSAASGQAKALFAYFIEKGLSVIFTSSPAEKSIAGQAIAGSKAQFVRWNVHPRLRDLRWFIECVQPGKTIPAFLTVGGIDKLRDTLPILRCDL</sequence>
<dbReference type="PANTHER" id="PTHR11203:SF37">
    <property type="entry name" value="INTEGRATOR COMPLEX SUBUNIT 11"/>
    <property type="match status" value="1"/>
</dbReference>
<comment type="cofactor">
    <cofactor evidence="1">
        <name>Zn(2+)</name>
        <dbReference type="ChEBI" id="CHEBI:29105"/>
    </cofactor>
</comment>
<organism evidence="6 7">
    <name type="scientific">Rhizobium puerariae</name>
    <dbReference type="NCBI Taxonomy" id="1585791"/>
    <lineage>
        <taxon>Bacteria</taxon>
        <taxon>Pseudomonadati</taxon>
        <taxon>Pseudomonadota</taxon>
        <taxon>Alphaproteobacteria</taxon>
        <taxon>Hyphomicrobiales</taxon>
        <taxon>Rhizobiaceae</taxon>
        <taxon>Rhizobium/Agrobacterium group</taxon>
        <taxon>Rhizobium</taxon>
    </lineage>
</organism>
<accession>A0ABV6AQW1</accession>
<protein>
    <submittedName>
        <fullName evidence="6">MBL fold metallo-hydrolase</fullName>
    </submittedName>
</protein>
<keyword evidence="3" id="KW-0378">Hydrolase</keyword>
<comment type="caution">
    <text evidence="6">The sequence shown here is derived from an EMBL/GenBank/DDBJ whole genome shotgun (WGS) entry which is preliminary data.</text>
</comment>
<keyword evidence="2" id="KW-0479">Metal-binding</keyword>
<dbReference type="InterPro" id="IPR050698">
    <property type="entry name" value="MBL"/>
</dbReference>
<feature type="domain" description="Metallo-beta-lactamase" evidence="5">
    <location>
        <begin position="18"/>
        <end position="186"/>
    </location>
</feature>
<dbReference type="Pfam" id="PF00753">
    <property type="entry name" value="Lactamase_B"/>
    <property type="match status" value="1"/>
</dbReference>
<dbReference type="InterPro" id="IPR001018">
    <property type="entry name" value="Beta-lactamase_class-B_CS"/>
</dbReference>
<dbReference type="Gene3D" id="3.60.15.10">
    <property type="entry name" value="Ribonuclease Z/Hydroxyacylglutathione hydrolase-like"/>
    <property type="match status" value="1"/>
</dbReference>